<evidence type="ECO:0000256" key="2">
    <source>
        <dbReference type="SAM" id="Phobius"/>
    </source>
</evidence>
<evidence type="ECO:0000256" key="1">
    <source>
        <dbReference type="SAM" id="MobiDB-lite"/>
    </source>
</evidence>
<dbReference type="PATRIC" id="fig|1408189.4.peg.439"/>
<feature type="domain" description="YoaR-like putative peptidoglycan binding" evidence="3">
    <location>
        <begin position="89"/>
        <end position="187"/>
    </location>
</feature>
<feature type="domain" description="YoaR-like putative peptidoglycan binding" evidence="3">
    <location>
        <begin position="255"/>
        <end position="324"/>
    </location>
</feature>
<dbReference type="PANTHER" id="PTHR35788:SF1">
    <property type="entry name" value="EXPORTED PROTEIN"/>
    <property type="match status" value="1"/>
</dbReference>
<keyword evidence="2" id="KW-0472">Membrane</keyword>
<evidence type="ECO:0000313" key="4">
    <source>
        <dbReference type="EMBL" id="ALA66736.1"/>
    </source>
</evidence>
<feature type="transmembrane region" description="Helical" evidence="2">
    <location>
        <begin position="12"/>
        <end position="33"/>
    </location>
</feature>
<dbReference type="InterPro" id="IPR022029">
    <property type="entry name" value="YoaR-like_PG-bd"/>
</dbReference>
<dbReference type="Pfam" id="PF12229">
    <property type="entry name" value="PG_binding_4"/>
    <property type="match status" value="2"/>
</dbReference>
<feature type="region of interest" description="Disordered" evidence="1">
    <location>
        <begin position="505"/>
        <end position="527"/>
    </location>
</feature>
<dbReference type="AlphaFoldDB" id="A0A0K2GZ41"/>
<reference evidence="4 5" key="1">
    <citation type="submission" date="2013-10" db="EMBL/GenBank/DDBJ databases">
        <title>Complete genome sequence of Corynebacterium lactis DSM 45799(T), isolated from raw cow milk.</title>
        <authorList>
            <person name="Ruckert C."/>
            <person name="Albersmeier A."/>
            <person name="Lipski A."/>
            <person name="Kalinowski J."/>
        </authorList>
    </citation>
    <scope>NUCLEOTIDE SEQUENCE [LARGE SCALE GENOMIC DNA]</scope>
    <source>
        <strain evidence="4 5">RW2-5</strain>
    </source>
</reference>
<accession>A0A0K2GZ41</accession>
<keyword evidence="5" id="KW-1185">Reference proteome</keyword>
<dbReference type="Proteomes" id="UP000058446">
    <property type="component" value="Chromosome"/>
</dbReference>
<dbReference type="KEGG" id="clw:CLAC_02215"/>
<proteinExistence type="predicted"/>
<dbReference type="OrthoDB" id="9813301at2"/>
<dbReference type="Pfam" id="PF04294">
    <property type="entry name" value="VanW"/>
    <property type="match status" value="1"/>
</dbReference>
<dbReference type="EMBL" id="CP006841">
    <property type="protein sequence ID" value="ALA66736.1"/>
    <property type="molecule type" value="Genomic_DNA"/>
</dbReference>
<protein>
    <submittedName>
        <fullName evidence="4">VanW family protein</fullName>
    </submittedName>
</protein>
<dbReference type="STRING" id="1408189.CLAC_02215"/>
<gene>
    <name evidence="4" type="ORF">CLAC_02215</name>
</gene>
<dbReference type="InterPro" id="IPR007391">
    <property type="entry name" value="Vancomycin_resist_VanW"/>
</dbReference>
<evidence type="ECO:0000259" key="3">
    <source>
        <dbReference type="Pfam" id="PF12229"/>
    </source>
</evidence>
<keyword evidence="2" id="KW-1133">Transmembrane helix</keyword>
<sequence>MAKNQRKQGRRAPKIAVGVIVGVFVLFGVFFAVDYVLNKGHVPRGSTVAGVDISTLSSNQAEAKLEQSLGDIATRKIDLRAGQRLAVVDPASAGLSINWEETVAQAGKQTANPITWVRSFFSKHELDIVSDVDQGKFNAEVDRLAGELSVAPVDGAVSLKDGRVEESRPVIGQSVDKQELGEELSSEWLKPGGIDITPSVAAPAIGEEQVRQIADGEAKTAVSSPITAKGRDGINGIIPVERMGEVVTFVRDGEKLRADVNTDRAREILSEGLSASEVEVRNAQVSFAGGDKAVSPSVDGVEINWEDTLKDFAPRVTGEEGREFDAVYKDVPATFTTQQAEAARFDDVVGEFTTGGFTAESGTNIALTAQMVNGAFVAPGETFSLNGYTGPRGTAQGFVESGIILNGHADKAVGGGISQFATTLYNAAYFAGMEDVAHTAHSYYISRYPAGREATVFEGAIDLQFKNTSANPVIIESFVDGGQVTVRLKGVKTVDVESVNGGRWNYTSPQPMNLSGPTCSPSSGAQGFTTSDTRIIRDLAGNEISRQTQTTVYDPQPIVRCS</sequence>
<organism evidence="4 5">
    <name type="scientific">Corynebacterium lactis RW2-5</name>
    <dbReference type="NCBI Taxonomy" id="1408189"/>
    <lineage>
        <taxon>Bacteria</taxon>
        <taxon>Bacillati</taxon>
        <taxon>Actinomycetota</taxon>
        <taxon>Actinomycetes</taxon>
        <taxon>Mycobacteriales</taxon>
        <taxon>Corynebacteriaceae</taxon>
        <taxon>Corynebacterium</taxon>
    </lineage>
</organism>
<dbReference type="RefSeq" id="WP_053411502.1">
    <property type="nucleotide sequence ID" value="NZ_CP006841.1"/>
</dbReference>
<dbReference type="PANTHER" id="PTHR35788">
    <property type="entry name" value="EXPORTED PROTEIN-RELATED"/>
    <property type="match status" value="1"/>
</dbReference>
<evidence type="ECO:0000313" key="5">
    <source>
        <dbReference type="Proteomes" id="UP000058446"/>
    </source>
</evidence>
<name>A0A0K2GZ41_9CORY</name>
<dbReference type="InterPro" id="IPR052913">
    <property type="entry name" value="Glycopeptide_resist_protein"/>
</dbReference>
<keyword evidence="2" id="KW-0812">Transmembrane</keyword>